<gene>
    <name evidence="1" type="ORF">DICVIV_11021</name>
</gene>
<dbReference type="InterPro" id="IPR011042">
    <property type="entry name" value="6-blade_b-propeller_TolB-like"/>
</dbReference>
<evidence type="ECO:0000313" key="1">
    <source>
        <dbReference type="EMBL" id="KJH42987.1"/>
    </source>
</evidence>
<name>A0A0D8XGZ0_DICVI</name>
<organism evidence="1 2">
    <name type="scientific">Dictyocaulus viviparus</name>
    <name type="common">Bovine lungworm</name>
    <dbReference type="NCBI Taxonomy" id="29172"/>
    <lineage>
        <taxon>Eukaryota</taxon>
        <taxon>Metazoa</taxon>
        <taxon>Ecdysozoa</taxon>
        <taxon>Nematoda</taxon>
        <taxon>Chromadorea</taxon>
        <taxon>Rhabditida</taxon>
        <taxon>Rhabditina</taxon>
        <taxon>Rhabditomorpha</taxon>
        <taxon>Strongyloidea</taxon>
        <taxon>Metastrongylidae</taxon>
        <taxon>Dictyocaulus</taxon>
    </lineage>
</organism>
<proteinExistence type="predicted"/>
<reference evidence="1 2" key="1">
    <citation type="submission" date="2013-11" db="EMBL/GenBank/DDBJ databases">
        <title>Draft genome of the bovine lungworm Dictyocaulus viviparus.</title>
        <authorList>
            <person name="Mitreva M."/>
        </authorList>
    </citation>
    <scope>NUCLEOTIDE SEQUENCE [LARGE SCALE GENOMIC DNA]</scope>
    <source>
        <strain evidence="1 2">HannoverDv2000</strain>
    </source>
</reference>
<protein>
    <submittedName>
        <fullName evidence="1">Uncharacterized protein</fullName>
    </submittedName>
</protein>
<keyword evidence="2" id="KW-1185">Reference proteome</keyword>
<dbReference type="InterPro" id="IPR051288">
    <property type="entry name" value="Serum_paraoxonase/arylesterase"/>
</dbReference>
<reference evidence="2" key="2">
    <citation type="journal article" date="2016" name="Sci. Rep.">
        <title>Dictyocaulus viviparus genome, variome and transcriptome elucidate lungworm biology and support future intervention.</title>
        <authorList>
            <person name="McNulty S.N."/>
            <person name="Strube C."/>
            <person name="Rosa B.A."/>
            <person name="Martin J.C."/>
            <person name="Tyagi R."/>
            <person name="Choi Y.J."/>
            <person name="Wang Q."/>
            <person name="Hallsworth Pepin K."/>
            <person name="Zhang X."/>
            <person name="Ozersky P."/>
            <person name="Wilson R.K."/>
            <person name="Sternberg P.W."/>
            <person name="Gasser R.B."/>
            <person name="Mitreva M."/>
        </authorList>
    </citation>
    <scope>NUCLEOTIDE SEQUENCE [LARGE SCALE GENOMIC DNA]</scope>
    <source>
        <strain evidence="2">HannoverDv2000</strain>
    </source>
</reference>
<dbReference type="Proteomes" id="UP000053766">
    <property type="component" value="Unassembled WGS sequence"/>
</dbReference>
<dbReference type="PANTHER" id="PTHR11799:SF12">
    <property type="entry name" value="PARAOXONASE-RELATED"/>
    <property type="match status" value="1"/>
</dbReference>
<dbReference type="SUPFAM" id="SSF63829">
    <property type="entry name" value="Calcium-dependent phosphotriesterase"/>
    <property type="match status" value="1"/>
</dbReference>
<dbReference type="Gene3D" id="2.120.10.30">
    <property type="entry name" value="TolB, C-terminal domain"/>
    <property type="match status" value="1"/>
</dbReference>
<dbReference type="EMBL" id="KN716604">
    <property type="protein sequence ID" value="KJH42987.1"/>
    <property type="molecule type" value="Genomic_DNA"/>
</dbReference>
<sequence length="168" mass="19155">MVIKNEYSYSYIKVSHWLKYSTISPNGIVLDQQRTHLIVSHINSKTVSVYRLQKDYRSLLHIVDVPLLTSPDNFHVDKNGAVWMGAHPVVKEALGHLSNCENPEDYGPSQVLRIVFSKNYQKWEISEPFMDDGRLISSSSIAVPFNNQLLIGSVCRQLVHCDIMPETI</sequence>
<dbReference type="OrthoDB" id="5845223at2759"/>
<accession>A0A0D8XGZ0</accession>
<dbReference type="STRING" id="29172.A0A0D8XGZ0"/>
<dbReference type="PANTHER" id="PTHR11799">
    <property type="entry name" value="PARAOXONASE"/>
    <property type="match status" value="1"/>
</dbReference>
<dbReference type="AlphaFoldDB" id="A0A0D8XGZ0"/>
<evidence type="ECO:0000313" key="2">
    <source>
        <dbReference type="Proteomes" id="UP000053766"/>
    </source>
</evidence>